<evidence type="ECO:0000256" key="3">
    <source>
        <dbReference type="ARBA" id="ARBA00022989"/>
    </source>
</evidence>
<feature type="transmembrane region" description="Helical" evidence="5">
    <location>
        <begin position="54"/>
        <end position="74"/>
    </location>
</feature>
<dbReference type="InterPro" id="IPR050739">
    <property type="entry name" value="MFP"/>
</dbReference>
<evidence type="ECO:0000259" key="6">
    <source>
        <dbReference type="Pfam" id="PF25994"/>
    </source>
</evidence>
<evidence type="ECO:0000256" key="5">
    <source>
        <dbReference type="SAM" id="Phobius"/>
    </source>
</evidence>
<dbReference type="Gene3D" id="2.40.30.170">
    <property type="match status" value="1"/>
</dbReference>
<dbReference type="AlphaFoldDB" id="Q6ALD7"/>
<evidence type="ECO:0000313" key="9">
    <source>
        <dbReference type="Proteomes" id="UP000000602"/>
    </source>
</evidence>
<dbReference type="eggNOG" id="COG0845">
    <property type="taxonomic scope" value="Bacteria"/>
</dbReference>
<keyword evidence="9" id="KW-1185">Reference proteome</keyword>
<dbReference type="InterPro" id="IPR058781">
    <property type="entry name" value="HH_AprE-like"/>
</dbReference>
<gene>
    <name evidence="8" type="ordered locus">DP2109</name>
</gene>
<evidence type="ECO:0000313" key="8">
    <source>
        <dbReference type="EMBL" id="CAG36838.1"/>
    </source>
</evidence>
<dbReference type="PRINTS" id="PR01490">
    <property type="entry name" value="RTXTOXIND"/>
</dbReference>
<dbReference type="STRING" id="177439.DP2109"/>
<protein>
    <submittedName>
        <fullName evidence="8">Related to secretion proteins</fullName>
    </submittedName>
</protein>
<feature type="domain" description="AprE-like long alpha-helical hairpin" evidence="6">
    <location>
        <begin position="130"/>
        <end position="207"/>
    </location>
</feature>
<dbReference type="GO" id="GO:0016020">
    <property type="term" value="C:membrane"/>
    <property type="evidence" value="ECO:0007669"/>
    <property type="project" value="UniProtKB-SubCell"/>
</dbReference>
<evidence type="ECO:0000256" key="2">
    <source>
        <dbReference type="ARBA" id="ARBA00022692"/>
    </source>
</evidence>
<dbReference type="Pfam" id="PF25994">
    <property type="entry name" value="HH_AprE"/>
    <property type="match status" value="1"/>
</dbReference>
<keyword evidence="4 5" id="KW-0472">Membrane</keyword>
<keyword evidence="2 5" id="KW-0812">Transmembrane</keyword>
<dbReference type="PANTHER" id="PTHR30386">
    <property type="entry name" value="MEMBRANE FUSION SUBUNIT OF EMRAB-TOLC MULTIDRUG EFFLUX PUMP"/>
    <property type="match status" value="1"/>
</dbReference>
<comment type="subcellular location">
    <subcellularLocation>
        <location evidence="1">Membrane</location>
        <topology evidence="1">Single-pass membrane protein</topology>
    </subcellularLocation>
</comment>
<dbReference type="KEGG" id="dps:DP2109"/>
<reference evidence="9" key="1">
    <citation type="journal article" date="2004" name="Environ. Microbiol.">
        <title>The genome of Desulfotalea psychrophila, a sulfate-reducing bacterium from permanently cold Arctic sediments.</title>
        <authorList>
            <person name="Rabus R."/>
            <person name="Ruepp A."/>
            <person name="Frickey T."/>
            <person name="Rattei T."/>
            <person name="Fartmann B."/>
            <person name="Stark M."/>
            <person name="Bauer M."/>
            <person name="Zibat A."/>
            <person name="Lombardot T."/>
            <person name="Becker I."/>
            <person name="Amann J."/>
            <person name="Gellner K."/>
            <person name="Teeling H."/>
            <person name="Leuschner W.D."/>
            <person name="Gloeckner F.-O."/>
            <person name="Lupas A.N."/>
            <person name="Amann R."/>
            <person name="Klenk H.-P."/>
        </authorList>
    </citation>
    <scope>NUCLEOTIDE SEQUENCE [LARGE SCALE GENOMIC DNA]</scope>
    <source>
        <strain evidence="9">DSM 12343 / LSv54</strain>
    </source>
</reference>
<dbReference type="HOGENOM" id="CLU_023976_8_0_7"/>
<dbReference type="InterPro" id="IPR058982">
    <property type="entry name" value="Beta-barrel_AprE"/>
</dbReference>
<evidence type="ECO:0000256" key="4">
    <source>
        <dbReference type="ARBA" id="ARBA00023136"/>
    </source>
</evidence>
<dbReference type="Gene3D" id="2.40.50.100">
    <property type="match status" value="1"/>
</dbReference>
<keyword evidence="3 5" id="KW-1133">Transmembrane helix</keyword>
<dbReference type="EMBL" id="CR522870">
    <property type="protein sequence ID" value="CAG36838.1"/>
    <property type="molecule type" value="Genomic_DNA"/>
</dbReference>
<evidence type="ECO:0000256" key="1">
    <source>
        <dbReference type="ARBA" id="ARBA00004167"/>
    </source>
</evidence>
<dbReference type="SUPFAM" id="SSF111369">
    <property type="entry name" value="HlyD-like secretion proteins"/>
    <property type="match status" value="1"/>
</dbReference>
<dbReference type="Pfam" id="PF26002">
    <property type="entry name" value="Beta-barrel_AprE"/>
    <property type="match status" value="1"/>
</dbReference>
<evidence type="ECO:0000259" key="7">
    <source>
        <dbReference type="Pfam" id="PF26002"/>
    </source>
</evidence>
<proteinExistence type="predicted"/>
<dbReference type="PANTHER" id="PTHR30386:SF26">
    <property type="entry name" value="TRANSPORT PROTEIN COMB"/>
    <property type="match status" value="1"/>
</dbReference>
<organism evidence="8 9">
    <name type="scientific">Desulfotalea psychrophila (strain LSv54 / DSM 12343)</name>
    <dbReference type="NCBI Taxonomy" id="177439"/>
    <lineage>
        <taxon>Bacteria</taxon>
        <taxon>Pseudomonadati</taxon>
        <taxon>Thermodesulfobacteriota</taxon>
        <taxon>Desulfobulbia</taxon>
        <taxon>Desulfobulbales</taxon>
        <taxon>Desulfocapsaceae</taxon>
        <taxon>Desulfotalea</taxon>
    </lineage>
</organism>
<feature type="domain" description="AprE-like beta-barrel" evidence="7">
    <location>
        <begin position="313"/>
        <end position="406"/>
    </location>
</feature>
<sequence>MVPEKYRCVCRCLLPYIPETTGGHIMLSNNPLATNEIDNDRAIARLESYHRGRYSLVLWLLLIAFVIVILWASVFQLNQVARARGEVIASSRVQIIQSVDGGVLAELNVREGDQVKPGQVLARLDQTRSGASVKEIEARLSALKAKATRLRAEVTEVDKLIFPEELLKHPETVAVERALFQQRRTGLKEELKTLKVAVKLAQEEVTLLTNLERSGDVNRSEVIRTKRALNDAKSKLIVRKNRHFEEASTELIKAEDGIAQNEQIFAQRKQQLEDSVFTALVPGIVKNVRVTTVGGVLRAGEELMQIIPVGDDLIIEAKVSPTDIALVRPGLVATIRFDPFDYTIFGGVTGKVVYVSADTLKEKTARGEDIYYRVHVITEMTPVTTTTGKVLDILPGMTAQLDIRTGERSVLEYMLKPLRKTVSNAFGER</sequence>
<dbReference type="Proteomes" id="UP000000602">
    <property type="component" value="Chromosome"/>
</dbReference>
<accession>Q6ALD7</accession>
<name>Q6ALD7_DESPS</name>